<dbReference type="EMBL" id="CP101751">
    <property type="protein sequence ID" value="UUC44922.1"/>
    <property type="molecule type" value="Genomic_DNA"/>
</dbReference>
<dbReference type="PANTHER" id="PTHR45339">
    <property type="entry name" value="HYBRID SIGNAL TRANSDUCTION HISTIDINE KINASE J"/>
    <property type="match status" value="1"/>
</dbReference>
<dbReference type="InterPro" id="IPR003661">
    <property type="entry name" value="HisK_dim/P_dom"/>
</dbReference>
<evidence type="ECO:0000256" key="8">
    <source>
        <dbReference type="ARBA" id="ARBA00022840"/>
    </source>
</evidence>
<dbReference type="Gene3D" id="3.30.565.10">
    <property type="entry name" value="Histidine kinase-like ATPase, C-terminal domain"/>
    <property type="match status" value="1"/>
</dbReference>
<accession>A0ABY5IQ19</accession>
<sequence>MNNLQFPIPNNELERLAALKRYNILDSLPDNAFDDATKLVSYICGVPIAHISFIDENRQWFKSEIGIGVTEVPREISFCQYTIMETKMVEINDTFLNDRFKDDPNVTGGFKIRFYAGIPLTTPDGYNIGTICAIDHVTKELNENQRNALSIVAKHVINQLELTTKNLELAAQKKIAERAVLAKDSFLANMSHEIRTPLNAIIGFTDLLAQTQLDKIQHDYINSVQIAGENLLLIINDILDLSKIESGNLTIENELFSLRKTLKHVYSLLKVKVPKDIEFDLYLDADLPEYVIGDQGRLNQVLVNLVGNALKFTEDGDVTVAVKLIEETEDHYELKFSVKDTGIGIPENKLKTIFERFTQAEESTTRRFGGTGLGLSIVKQLIELQEGQIQVKSKVGRGSEFFFTLTYKKADSIEVKADEKEKEHLGRLKILLCEDNVLNQKLARSVIHNFGFDLDIAENGEEGIALLSKNTYDLVLMDLQMPVKDGYQTTEYIRKEMNSTIPIVAMTAHSLIGEQERCYDAGMNAYVPKPFKQAVLLEAIRVALSPDNKLNRRRKVDLSFIDETSCGDQNFRKEIIQLFIEKIPNDVAQLQEAFAAKDSDRIKRLTHNMKSSLDMFMLADLSNCLSVIEAEAGSDAFSGVMEDEINTLHNGIGEVVDYLKELI</sequence>
<keyword evidence="11" id="KW-0472">Membrane</keyword>
<dbReference type="PANTHER" id="PTHR45339:SF1">
    <property type="entry name" value="HYBRID SIGNAL TRANSDUCTION HISTIDINE KINASE J"/>
    <property type="match status" value="1"/>
</dbReference>
<dbReference type="InterPro" id="IPR003594">
    <property type="entry name" value="HATPase_dom"/>
</dbReference>
<keyword evidence="10" id="KW-0902">Two-component regulatory system</keyword>
<evidence type="ECO:0000256" key="13">
    <source>
        <dbReference type="PROSITE-ProRule" id="PRU00169"/>
    </source>
</evidence>
<dbReference type="RefSeq" id="WP_256550607.1">
    <property type="nucleotide sequence ID" value="NZ_CP101751.1"/>
</dbReference>
<evidence type="ECO:0000259" key="14">
    <source>
        <dbReference type="PROSITE" id="PS50109"/>
    </source>
</evidence>
<keyword evidence="4" id="KW-1003">Cell membrane</keyword>
<evidence type="ECO:0000256" key="4">
    <source>
        <dbReference type="ARBA" id="ARBA00022475"/>
    </source>
</evidence>
<dbReference type="GO" id="GO:0005524">
    <property type="term" value="F:ATP binding"/>
    <property type="evidence" value="ECO:0007669"/>
    <property type="project" value="UniProtKB-KW"/>
</dbReference>
<keyword evidence="8 17" id="KW-0067">ATP-binding</keyword>
<evidence type="ECO:0000256" key="3">
    <source>
        <dbReference type="ARBA" id="ARBA00012438"/>
    </source>
</evidence>
<keyword evidence="18" id="KW-1185">Reference proteome</keyword>
<dbReference type="PROSITE" id="PS50894">
    <property type="entry name" value="HPT"/>
    <property type="match status" value="1"/>
</dbReference>
<dbReference type="Gene3D" id="3.40.50.2300">
    <property type="match status" value="1"/>
</dbReference>
<evidence type="ECO:0000256" key="10">
    <source>
        <dbReference type="ARBA" id="ARBA00023012"/>
    </source>
</evidence>
<dbReference type="InterPro" id="IPR011006">
    <property type="entry name" value="CheY-like_superfamily"/>
</dbReference>
<dbReference type="SUPFAM" id="SSF52172">
    <property type="entry name" value="CheY-like"/>
    <property type="match status" value="1"/>
</dbReference>
<dbReference type="SMART" id="SM00448">
    <property type="entry name" value="REC"/>
    <property type="match status" value="1"/>
</dbReference>
<evidence type="ECO:0000259" key="16">
    <source>
        <dbReference type="PROSITE" id="PS50894"/>
    </source>
</evidence>
<dbReference type="CDD" id="cd16922">
    <property type="entry name" value="HATPase_EvgS-ArcB-TorS-like"/>
    <property type="match status" value="1"/>
</dbReference>
<keyword evidence="9" id="KW-1133">Transmembrane helix</keyword>
<keyword evidence="6" id="KW-0812">Transmembrane</keyword>
<keyword evidence="7" id="KW-0547">Nucleotide-binding</keyword>
<organism evidence="17 18">
    <name type="scientific">Flavobacterium cerinum</name>
    <dbReference type="NCBI Taxonomy" id="2502784"/>
    <lineage>
        <taxon>Bacteria</taxon>
        <taxon>Pseudomonadati</taxon>
        <taxon>Bacteroidota</taxon>
        <taxon>Flavobacteriia</taxon>
        <taxon>Flavobacteriales</taxon>
        <taxon>Flavobacteriaceae</taxon>
        <taxon>Flavobacterium</taxon>
    </lineage>
</organism>
<evidence type="ECO:0000256" key="11">
    <source>
        <dbReference type="ARBA" id="ARBA00023136"/>
    </source>
</evidence>
<evidence type="ECO:0000256" key="7">
    <source>
        <dbReference type="ARBA" id="ARBA00022741"/>
    </source>
</evidence>
<evidence type="ECO:0000256" key="1">
    <source>
        <dbReference type="ARBA" id="ARBA00000085"/>
    </source>
</evidence>
<dbReference type="InterPro" id="IPR036641">
    <property type="entry name" value="HPT_dom_sf"/>
</dbReference>
<evidence type="ECO:0000256" key="6">
    <source>
        <dbReference type="ARBA" id="ARBA00022692"/>
    </source>
</evidence>
<dbReference type="PRINTS" id="PR00344">
    <property type="entry name" value="BCTRLSENSOR"/>
</dbReference>
<dbReference type="InterPro" id="IPR008207">
    <property type="entry name" value="Sig_transdc_His_kin_Hpt_dom"/>
</dbReference>
<evidence type="ECO:0000256" key="2">
    <source>
        <dbReference type="ARBA" id="ARBA00004651"/>
    </source>
</evidence>
<dbReference type="Pfam" id="PF00512">
    <property type="entry name" value="HisKA"/>
    <property type="match status" value="1"/>
</dbReference>
<protein>
    <recommendedName>
        <fullName evidence="3">histidine kinase</fullName>
        <ecNumber evidence="3">2.7.13.3</ecNumber>
    </recommendedName>
</protein>
<evidence type="ECO:0000313" key="18">
    <source>
        <dbReference type="Proteomes" id="UP001059844"/>
    </source>
</evidence>
<dbReference type="InterPro" id="IPR036890">
    <property type="entry name" value="HATPase_C_sf"/>
</dbReference>
<dbReference type="InterPro" id="IPR036097">
    <property type="entry name" value="HisK_dim/P_sf"/>
</dbReference>
<feature type="domain" description="Histidine kinase" evidence="14">
    <location>
        <begin position="189"/>
        <end position="409"/>
    </location>
</feature>
<dbReference type="CDD" id="cd17546">
    <property type="entry name" value="REC_hyHK_CKI1_RcsC-like"/>
    <property type="match status" value="1"/>
</dbReference>
<dbReference type="Gene3D" id="1.20.120.160">
    <property type="entry name" value="HPT domain"/>
    <property type="match status" value="1"/>
</dbReference>
<evidence type="ECO:0000256" key="12">
    <source>
        <dbReference type="PROSITE-ProRule" id="PRU00110"/>
    </source>
</evidence>
<feature type="domain" description="Response regulatory" evidence="15">
    <location>
        <begin position="429"/>
        <end position="544"/>
    </location>
</feature>
<feature type="modified residue" description="4-aspartylphosphate" evidence="13">
    <location>
        <position position="478"/>
    </location>
</feature>
<dbReference type="SUPFAM" id="SSF47226">
    <property type="entry name" value="Histidine-containing phosphotransfer domain, HPT domain"/>
    <property type="match status" value="1"/>
</dbReference>
<dbReference type="InterPro" id="IPR001789">
    <property type="entry name" value="Sig_transdc_resp-reg_receiver"/>
</dbReference>
<comment type="subcellular location">
    <subcellularLocation>
        <location evidence="2">Cell membrane</location>
        <topology evidence="2">Multi-pass membrane protein</topology>
    </subcellularLocation>
</comment>
<dbReference type="SMART" id="SM00387">
    <property type="entry name" value="HATPase_c"/>
    <property type="match status" value="1"/>
</dbReference>
<dbReference type="Proteomes" id="UP001059844">
    <property type="component" value="Chromosome"/>
</dbReference>
<comment type="catalytic activity">
    <reaction evidence="1">
        <text>ATP + protein L-histidine = ADP + protein N-phospho-L-histidine.</text>
        <dbReference type="EC" id="2.7.13.3"/>
    </reaction>
</comment>
<dbReference type="Pfam" id="PF02518">
    <property type="entry name" value="HATPase_c"/>
    <property type="match status" value="1"/>
</dbReference>
<dbReference type="PROSITE" id="PS50110">
    <property type="entry name" value="RESPONSE_REGULATORY"/>
    <property type="match status" value="1"/>
</dbReference>
<feature type="modified residue" description="Phosphohistidine" evidence="12">
    <location>
        <position position="607"/>
    </location>
</feature>
<dbReference type="Pfam" id="PF00072">
    <property type="entry name" value="Response_reg"/>
    <property type="match status" value="1"/>
</dbReference>
<evidence type="ECO:0000256" key="5">
    <source>
        <dbReference type="ARBA" id="ARBA00022553"/>
    </source>
</evidence>
<dbReference type="SUPFAM" id="SSF47384">
    <property type="entry name" value="Homodimeric domain of signal transducing histidine kinase"/>
    <property type="match status" value="1"/>
</dbReference>
<proteinExistence type="predicted"/>
<dbReference type="InterPro" id="IPR029016">
    <property type="entry name" value="GAF-like_dom_sf"/>
</dbReference>
<dbReference type="InterPro" id="IPR005467">
    <property type="entry name" value="His_kinase_dom"/>
</dbReference>
<dbReference type="SUPFAM" id="SSF55874">
    <property type="entry name" value="ATPase domain of HSP90 chaperone/DNA topoisomerase II/histidine kinase"/>
    <property type="match status" value="1"/>
</dbReference>
<evidence type="ECO:0000313" key="17">
    <source>
        <dbReference type="EMBL" id="UUC44922.1"/>
    </source>
</evidence>
<dbReference type="CDD" id="cd00082">
    <property type="entry name" value="HisKA"/>
    <property type="match status" value="1"/>
</dbReference>
<keyword evidence="5 13" id="KW-0597">Phosphoprotein</keyword>
<dbReference type="Gene3D" id="1.10.287.130">
    <property type="match status" value="1"/>
</dbReference>
<name>A0ABY5IQ19_9FLAO</name>
<dbReference type="SUPFAM" id="SSF55781">
    <property type="entry name" value="GAF domain-like"/>
    <property type="match status" value="1"/>
</dbReference>
<gene>
    <name evidence="17" type="ORF">NOX80_14985</name>
</gene>
<dbReference type="PROSITE" id="PS50109">
    <property type="entry name" value="HIS_KIN"/>
    <property type="match status" value="1"/>
</dbReference>
<reference evidence="17" key="1">
    <citation type="submission" date="2022-07" db="EMBL/GenBank/DDBJ databases">
        <title>Isolation, identification, and degradation of a PFOSA degrading strain from sewage treatment plant.</title>
        <authorList>
            <person name="Zhang L."/>
            <person name="Huo Y."/>
        </authorList>
    </citation>
    <scope>NUCLEOTIDE SEQUENCE</scope>
    <source>
        <strain evidence="17">C1</strain>
    </source>
</reference>
<dbReference type="SMART" id="SM00388">
    <property type="entry name" value="HisKA"/>
    <property type="match status" value="1"/>
</dbReference>
<dbReference type="InterPro" id="IPR004358">
    <property type="entry name" value="Sig_transdc_His_kin-like_C"/>
</dbReference>
<dbReference type="Gene3D" id="3.30.450.40">
    <property type="match status" value="1"/>
</dbReference>
<evidence type="ECO:0000259" key="15">
    <source>
        <dbReference type="PROSITE" id="PS50110"/>
    </source>
</evidence>
<dbReference type="Pfam" id="PF01627">
    <property type="entry name" value="Hpt"/>
    <property type="match status" value="1"/>
</dbReference>
<dbReference type="EC" id="2.7.13.3" evidence="3"/>
<feature type="domain" description="HPt" evidence="16">
    <location>
        <begin position="568"/>
        <end position="663"/>
    </location>
</feature>
<evidence type="ECO:0000256" key="9">
    <source>
        <dbReference type="ARBA" id="ARBA00022989"/>
    </source>
</evidence>